<dbReference type="Proteomes" id="UP001470230">
    <property type="component" value="Unassembled WGS sequence"/>
</dbReference>
<accession>A0ABR2GPQ3</accession>
<dbReference type="InterPro" id="IPR011009">
    <property type="entry name" value="Kinase-like_dom_sf"/>
</dbReference>
<feature type="compositionally biased region" description="Polar residues" evidence="5">
    <location>
        <begin position="347"/>
        <end position="359"/>
    </location>
</feature>
<feature type="compositionally biased region" description="Low complexity" evidence="5">
    <location>
        <begin position="521"/>
        <end position="539"/>
    </location>
</feature>
<protein>
    <recommendedName>
        <fullName evidence="1">non-specific serine/threonine protein kinase</fullName>
        <ecNumber evidence="1">2.7.11.1</ecNumber>
    </recommendedName>
</protein>
<dbReference type="PROSITE" id="PS00108">
    <property type="entry name" value="PROTEIN_KINASE_ST"/>
    <property type="match status" value="1"/>
</dbReference>
<dbReference type="EC" id="2.7.11.1" evidence="1"/>
<dbReference type="InterPro" id="IPR000719">
    <property type="entry name" value="Prot_kinase_dom"/>
</dbReference>
<dbReference type="SMART" id="SM00220">
    <property type="entry name" value="S_TKc"/>
    <property type="match status" value="1"/>
</dbReference>
<dbReference type="PANTHER" id="PTHR11909">
    <property type="entry name" value="CASEIN KINASE-RELATED"/>
    <property type="match status" value="1"/>
</dbReference>
<feature type="compositionally biased region" description="Low complexity" evidence="5">
    <location>
        <begin position="391"/>
        <end position="406"/>
    </location>
</feature>
<dbReference type="Gene3D" id="1.10.510.10">
    <property type="entry name" value="Transferase(Phosphotransferase) domain 1"/>
    <property type="match status" value="1"/>
</dbReference>
<dbReference type="InterPro" id="IPR017441">
    <property type="entry name" value="Protein_kinase_ATP_BS"/>
</dbReference>
<dbReference type="PROSITE" id="PS50011">
    <property type="entry name" value="PROTEIN_KINASE_DOM"/>
    <property type="match status" value="1"/>
</dbReference>
<feature type="compositionally biased region" description="Basic and acidic residues" evidence="5">
    <location>
        <begin position="540"/>
        <end position="553"/>
    </location>
</feature>
<evidence type="ECO:0000256" key="2">
    <source>
        <dbReference type="ARBA" id="ARBA00022741"/>
    </source>
</evidence>
<feature type="binding site" evidence="4">
    <location>
        <position position="57"/>
    </location>
    <ligand>
        <name>ATP</name>
        <dbReference type="ChEBI" id="CHEBI:30616"/>
    </ligand>
</feature>
<dbReference type="PROSITE" id="PS00107">
    <property type="entry name" value="PROTEIN_KINASE_ATP"/>
    <property type="match status" value="1"/>
</dbReference>
<feature type="compositionally biased region" description="Basic and acidic residues" evidence="5">
    <location>
        <begin position="323"/>
        <end position="337"/>
    </location>
</feature>
<feature type="compositionally biased region" description="Basic and acidic residues" evidence="5">
    <location>
        <begin position="480"/>
        <end position="505"/>
    </location>
</feature>
<proteinExistence type="predicted"/>
<evidence type="ECO:0000256" key="3">
    <source>
        <dbReference type="ARBA" id="ARBA00022840"/>
    </source>
</evidence>
<feature type="compositionally biased region" description="Basic and acidic residues" evidence="5">
    <location>
        <begin position="452"/>
        <end position="465"/>
    </location>
</feature>
<dbReference type="Pfam" id="PF00069">
    <property type="entry name" value="Pkinase"/>
    <property type="match status" value="1"/>
</dbReference>
<keyword evidence="3 4" id="KW-0067">ATP-binding</keyword>
<evidence type="ECO:0000256" key="5">
    <source>
        <dbReference type="SAM" id="MobiDB-lite"/>
    </source>
</evidence>
<evidence type="ECO:0000256" key="1">
    <source>
        <dbReference type="ARBA" id="ARBA00012513"/>
    </source>
</evidence>
<evidence type="ECO:0000259" key="6">
    <source>
        <dbReference type="PROSITE" id="PS50011"/>
    </source>
</evidence>
<feature type="region of interest" description="Disordered" evidence="5">
    <location>
        <begin position="313"/>
        <end position="574"/>
    </location>
</feature>
<evidence type="ECO:0000313" key="7">
    <source>
        <dbReference type="EMBL" id="KAK8835651.1"/>
    </source>
</evidence>
<evidence type="ECO:0000256" key="4">
    <source>
        <dbReference type="PROSITE-ProRule" id="PRU10141"/>
    </source>
</evidence>
<gene>
    <name evidence="7" type="ORF">M9Y10_042366</name>
</gene>
<organism evidence="7 8">
    <name type="scientific">Tritrichomonas musculus</name>
    <dbReference type="NCBI Taxonomy" id="1915356"/>
    <lineage>
        <taxon>Eukaryota</taxon>
        <taxon>Metamonada</taxon>
        <taxon>Parabasalia</taxon>
        <taxon>Tritrichomonadida</taxon>
        <taxon>Tritrichomonadidae</taxon>
        <taxon>Tritrichomonas</taxon>
    </lineage>
</organism>
<reference evidence="7 8" key="1">
    <citation type="submission" date="2024-04" db="EMBL/GenBank/DDBJ databases">
        <title>Tritrichomonas musculus Genome.</title>
        <authorList>
            <person name="Alves-Ferreira E."/>
            <person name="Grigg M."/>
            <person name="Lorenzi H."/>
            <person name="Galac M."/>
        </authorList>
    </citation>
    <scope>NUCLEOTIDE SEQUENCE [LARGE SCALE GENOMIC DNA]</scope>
    <source>
        <strain evidence="7 8">EAF2021</strain>
    </source>
</reference>
<dbReference type="SUPFAM" id="SSF56112">
    <property type="entry name" value="Protein kinase-like (PK-like)"/>
    <property type="match status" value="1"/>
</dbReference>
<sequence length="574" mass="65778">MAQNANENNVLPNKTKVDHYIIDSHIGHGGYGEIYAVYDDNHKGPWAMKVEMKSAKKHGLTEEIHYLKMLRGSPMFPEYICNGETNDLKYFIMELLGPSVSLIRRSLPDLRYTQLTATILAKEMLKCIEELHKRGYVHRDIKPGNFLIRPNRQNPIVLIDFGLSRRFADRDTGKPLPPRHNPGFIGTCSFASLNAHEGKELGRRDDIFSWIYTVIEMVDKRLPWPGSKDREKTYRLKQQIRPYDLCHSLPRAFTTIYIKTLDYNFEDKPDYPSFYKMLDRAIQDLGGYGKPFDWERLPPDVISRISAIPLDMGPLGQAESEDKDNNYSQDKEKDNNRKNSKNRKNSTIENKNNDNQSKQKAQRDKALVVSNNESKNQNNQENNQRKRTKTKSSSIANTTTATNETNNDNKKEGQNHINKQEETVPEQDENEVSGANDNDDDSGNKIQLKTAPPRDEPKIKTENKNHRNTNKNDVVQKSSTDTRTDPQQDDQVSDKEPEQKQKSDSDTTSDSDSDNQRPQEKPQTNQVNNKNVNNTNNNHETPKEEPKTVTKDTKSKKKKGKSDEEPGCKACIIS</sequence>
<comment type="caution">
    <text evidence="7">The sequence shown here is derived from an EMBL/GenBank/DDBJ whole genome shotgun (WGS) entry which is preliminary data.</text>
</comment>
<dbReference type="InterPro" id="IPR008271">
    <property type="entry name" value="Ser/Thr_kinase_AS"/>
</dbReference>
<keyword evidence="2 4" id="KW-0547">Nucleotide-binding</keyword>
<keyword evidence="8" id="KW-1185">Reference proteome</keyword>
<evidence type="ECO:0000313" key="8">
    <source>
        <dbReference type="Proteomes" id="UP001470230"/>
    </source>
</evidence>
<feature type="compositionally biased region" description="Acidic residues" evidence="5">
    <location>
        <begin position="423"/>
        <end position="441"/>
    </location>
</feature>
<feature type="compositionally biased region" description="Low complexity" evidence="5">
    <location>
        <begin position="370"/>
        <end position="382"/>
    </location>
</feature>
<dbReference type="InterPro" id="IPR050235">
    <property type="entry name" value="CK1_Ser-Thr_kinase"/>
</dbReference>
<feature type="compositionally biased region" description="Basic and acidic residues" evidence="5">
    <location>
        <begin position="407"/>
        <end position="422"/>
    </location>
</feature>
<name>A0ABR2GPQ3_9EUKA</name>
<feature type="domain" description="Protein kinase" evidence="6">
    <location>
        <begin position="20"/>
        <end position="282"/>
    </location>
</feature>
<dbReference type="EMBL" id="JAPFFF010000078">
    <property type="protein sequence ID" value="KAK8835651.1"/>
    <property type="molecule type" value="Genomic_DNA"/>
</dbReference>